<organism evidence="9 10">
    <name type="scientific">Haloquadratum walsbyi (strain DSM 16854 / JCM 12705 / C23)</name>
    <dbReference type="NCBI Taxonomy" id="768065"/>
    <lineage>
        <taxon>Archaea</taxon>
        <taxon>Methanobacteriati</taxon>
        <taxon>Methanobacteriota</taxon>
        <taxon>Stenosarchaea group</taxon>
        <taxon>Halobacteria</taxon>
        <taxon>Halobacteriales</taxon>
        <taxon>Haloferacaceae</taxon>
        <taxon>Haloquadratum</taxon>
    </lineage>
</organism>
<evidence type="ECO:0000256" key="6">
    <source>
        <dbReference type="ARBA" id="ARBA00023136"/>
    </source>
</evidence>
<dbReference type="InterPro" id="IPR050366">
    <property type="entry name" value="BP-dependent_transpt_permease"/>
</dbReference>
<keyword evidence="6 7" id="KW-0472">Membrane</keyword>
<evidence type="ECO:0000313" key="10">
    <source>
        <dbReference type="Proteomes" id="UP000007954"/>
    </source>
</evidence>
<dbReference type="InterPro" id="IPR000515">
    <property type="entry name" value="MetI-like"/>
</dbReference>
<accession>G0LHR3</accession>
<reference evidence="9 10" key="1">
    <citation type="journal article" date="2011" name="PLoS ONE">
        <title>Haloquadratum walsbyi: limited diversity in a global pond.</title>
        <authorList>
            <person name="Dyall-Smith M."/>
            <person name="Pfeiffer F."/>
            <person name="Klee K."/>
            <person name="Palm P."/>
            <person name="Gross K."/>
            <person name="Schuster S.C."/>
            <person name="Rampp M."/>
            <person name="Oesterhelt D."/>
        </authorList>
    </citation>
    <scope>NUCLEOTIDE SEQUENCE [LARGE SCALE GENOMIC DNA]</scope>
    <source>
        <strain evidence="10">DSM 16854 / JCM 12705 / C23</strain>
    </source>
</reference>
<dbReference type="PANTHER" id="PTHR43386">
    <property type="entry name" value="OLIGOPEPTIDE TRANSPORT SYSTEM PERMEASE PROTEIN APPC"/>
    <property type="match status" value="1"/>
</dbReference>
<keyword evidence="4 7" id="KW-0812">Transmembrane</keyword>
<keyword evidence="3" id="KW-1003">Cell membrane</keyword>
<dbReference type="Proteomes" id="UP000007954">
    <property type="component" value="Chromosome"/>
</dbReference>
<dbReference type="CDD" id="cd06261">
    <property type="entry name" value="TM_PBP2"/>
    <property type="match status" value="1"/>
</dbReference>
<evidence type="ECO:0000256" key="3">
    <source>
        <dbReference type="ARBA" id="ARBA00022475"/>
    </source>
</evidence>
<evidence type="ECO:0000256" key="2">
    <source>
        <dbReference type="ARBA" id="ARBA00022448"/>
    </source>
</evidence>
<dbReference type="GeneID" id="12445986"/>
<comment type="similarity">
    <text evidence="7">Belongs to the binding-protein-dependent transport system permease family.</text>
</comment>
<dbReference type="KEGG" id="hwc:Hqrw_1343"/>
<sequence length="340" mass="36397">MLSPRTWQNLVGELRQSPLAKLGVSLFIVILGMAIFAPFLAPHNPNVQHLDQKLLPPVGLSRVTTTTTTQMVNGSVTTITERTQINATWTYPLGTDPLGRDMLSRVLYGARTSMLVGVLGTALATLIGTPIGLIAGYYGGLVDDTLMRFADIMLAFPSLVLAISLVGLFGRIAVTVPDPWVVFNIASATMPATFTLPGMVILVIGLVNWVWIARVARGEALSIVEAEYIKAARSYGTSDIRIMTRHVLPNALTPILILATILVAANILLESSLAYLGFSGTTLSWGFDISQGQQYLATSWWITTLPGVGIVIAVIGVNLIGDWLRDALDPGIEGESEGGL</sequence>
<dbReference type="HOGENOM" id="CLU_028518_1_2_2"/>
<dbReference type="SUPFAM" id="SSF161098">
    <property type="entry name" value="MetI-like"/>
    <property type="match status" value="1"/>
</dbReference>
<dbReference type="PROSITE" id="PS50928">
    <property type="entry name" value="ABC_TM1"/>
    <property type="match status" value="1"/>
</dbReference>
<dbReference type="RefSeq" id="WP_014555196.1">
    <property type="nucleotide sequence ID" value="NC_017459.1"/>
</dbReference>
<feature type="transmembrane region" description="Helical" evidence="7">
    <location>
        <begin position="152"/>
        <end position="174"/>
    </location>
</feature>
<evidence type="ECO:0000256" key="1">
    <source>
        <dbReference type="ARBA" id="ARBA00004651"/>
    </source>
</evidence>
<name>G0LHR3_HALWC</name>
<keyword evidence="5 7" id="KW-1133">Transmembrane helix</keyword>
<feature type="domain" description="ABC transmembrane type-1" evidence="8">
    <location>
        <begin position="110"/>
        <end position="321"/>
    </location>
</feature>
<dbReference type="InterPro" id="IPR025966">
    <property type="entry name" value="OppC_N"/>
</dbReference>
<feature type="transmembrane region" description="Helical" evidence="7">
    <location>
        <begin position="114"/>
        <end position="140"/>
    </location>
</feature>
<dbReference type="EMBL" id="FR746099">
    <property type="protein sequence ID" value="CCC39301.1"/>
    <property type="molecule type" value="Genomic_DNA"/>
</dbReference>
<gene>
    <name evidence="9" type="primary">dppC1</name>
    <name evidence="9" type="ordered locus">Hqrw_1343</name>
</gene>
<feature type="transmembrane region" description="Helical" evidence="7">
    <location>
        <begin position="20"/>
        <end position="41"/>
    </location>
</feature>
<dbReference type="Pfam" id="PF00528">
    <property type="entry name" value="BPD_transp_1"/>
    <property type="match status" value="1"/>
</dbReference>
<dbReference type="AlphaFoldDB" id="G0LHR3"/>
<proteinExistence type="inferred from homology"/>
<dbReference type="PANTHER" id="PTHR43386:SF1">
    <property type="entry name" value="D,D-DIPEPTIDE TRANSPORT SYSTEM PERMEASE PROTEIN DDPC-RELATED"/>
    <property type="match status" value="1"/>
</dbReference>
<dbReference type="Gene3D" id="1.10.3720.10">
    <property type="entry name" value="MetI-like"/>
    <property type="match status" value="1"/>
</dbReference>
<feature type="transmembrane region" description="Helical" evidence="7">
    <location>
        <begin position="298"/>
        <end position="320"/>
    </location>
</feature>
<dbReference type="GO" id="GO:0005886">
    <property type="term" value="C:plasma membrane"/>
    <property type="evidence" value="ECO:0007669"/>
    <property type="project" value="UniProtKB-SubCell"/>
</dbReference>
<evidence type="ECO:0000256" key="7">
    <source>
        <dbReference type="RuleBase" id="RU363032"/>
    </source>
</evidence>
<evidence type="ECO:0000313" key="9">
    <source>
        <dbReference type="EMBL" id="CCC39301.1"/>
    </source>
</evidence>
<feature type="transmembrane region" description="Helical" evidence="7">
    <location>
        <begin position="251"/>
        <end position="278"/>
    </location>
</feature>
<dbReference type="OrthoDB" id="312811at2157"/>
<keyword evidence="2 7" id="KW-0813">Transport</keyword>
<protein>
    <submittedName>
        <fullName evidence="9">ABC-type transport system permease protein (Probable substrate dipeptide/oligopeptide)</fullName>
    </submittedName>
</protein>
<evidence type="ECO:0000259" key="8">
    <source>
        <dbReference type="PROSITE" id="PS50928"/>
    </source>
</evidence>
<dbReference type="InterPro" id="IPR035906">
    <property type="entry name" value="MetI-like_sf"/>
</dbReference>
<evidence type="ECO:0000256" key="4">
    <source>
        <dbReference type="ARBA" id="ARBA00022692"/>
    </source>
</evidence>
<dbReference type="Pfam" id="PF12911">
    <property type="entry name" value="OppC_N"/>
    <property type="match status" value="1"/>
</dbReference>
<feature type="transmembrane region" description="Helical" evidence="7">
    <location>
        <begin position="194"/>
        <end position="212"/>
    </location>
</feature>
<comment type="subcellular location">
    <subcellularLocation>
        <location evidence="1 7">Cell membrane</location>
        <topology evidence="1 7">Multi-pass membrane protein</topology>
    </subcellularLocation>
</comment>
<evidence type="ECO:0000256" key="5">
    <source>
        <dbReference type="ARBA" id="ARBA00022989"/>
    </source>
</evidence>
<dbReference type="GO" id="GO:0055085">
    <property type="term" value="P:transmembrane transport"/>
    <property type="evidence" value="ECO:0007669"/>
    <property type="project" value="InterPro"/>
</dbReference>